<dbReference type="AlphaFoldDB" id="A0AAJ2YR66"/>
<accession>A0AAJ2YR66</accession>
<dbReference type="InterPro" id="IPR007527">
    <property type="entry name" value="Znf_SWIM"/>
</dbReference>
<feature type="domain" description="SWIM-type" evidence="2">
    <location>
        <begin position="52"/>
        <end position="86"/>
    </location>
</feature>
<protein>
    <recommendedName>
        <fullName evidence="2">SWIM-type domain-containing protein</fullName>
    </recommendedName>
</protein>
<keyword evidence="1" id="KW-0479">Metal-binding</keyword>
<dbReference type="Pfam" id="PF04434">
    <property type="entry name" value="SWIM"/>
    <property type="match status" value="1"/>
</dbReference>
<evidence type="ECO:0000313" key="3">
    <source>
        <dbReference type="EMBL" id="NAR72960.1"/>
    </source>
</evidence>
<dbReference type="GO" id="GO:0008270">
    <property type="term" value="F:zinc ion binding"/>
    <property type="evidence" value="ECO:0007669"/>
    <property type="project" value="UniProtKB-KW"/>
</dbReference>
<reference evidence="3 4" key="1">
    <citation type="submission" date="2019-12" db="EMBL/GenBank/DDBJ databases">
        <title>Acinetobacter haemolyticus comparative genomics.</title>
        <authorList>
            <person name="Castro-Jaimes S."/>
            <person name="Bello-Lopez E."/>
            <person name="Velazquez-Acosta C."/>
            <person name="Volkow-Fernandez P."/>
            <person name="Lozano-Zarain P."/>
            <person name="Castillo Ramirez S."/>
            <person name="Cevallos M.A."/>
        </authorList>
    </citation>
    <scope>NUCLEOTIDE SEQUENCE [LARGE SCALE GENOMIC DNA]</scope>
    <source>
        <strain evidence="3 4">AN10</strain>
    </source>
</reference>
<dbReference type="PROSITE" id="PS50966">
    <property type="entry name" value="ZF_SWIM"/>
    <property type="match status" value="1"/>
</dbReference>
<keyword evidence="1" id="KW-0862">Zinc</keyword>
<gene>
    <name evidence="3" type="ORF">GPS52_05485</name>
</gene>
<comment type="caution">
    <text evidence="3">The sequence shown here is derived from an EMBL/GenBank/DDBJ whole genome shotgun (WGS) entry which is preliminary data.</text>
</comment>
<evidence type="ECO:0000313" key="4">
    <source>
        <dbReference type="Proteomes" id="UP000451048"/>
    </source>
</evidence>
<name>A0AAJ2YR66_ACIHA</name>
<feature type="non-terminal residue" evidence="3">
    <location>
        <position position="86"/>
    </location>
</feature>
<dbReference type="Proteomes" id="UP000451048">
    <property type="component" value="Unassembled WGS sequence"/>
</dbReference>
<dbReference type="EMBL" id="WTTO01000011">
    <property type="protein sequence ID" value="NAR72960.1"/>
    <property type="molecule type" value="Genomic_DNA"/>
</dbReference>
<keyword evidence="1" id="KW-0863">Zinc-finger</keyword>
<evidence type="ECO:0000256" key="1">
    <source>
        <dbReference type="PROSITE-ProRule" id="PRU00325"/>
    </source>
</evidence>
<organism evidence="3 4">
    <name type="scientific">Acinetobacter haemolyticus</name>
    <dbReference type="NCBI Taxonomy" id="29430"/>
    <lineage>
        <taxon>Bacteria</taxon>
        <taxon>Pseudomonadati</taxon>
        <taxon>Pseudomonadota</taxon>
        <taxon>Gammaproteobacteria</taxon>
        <taxon>Moraxellales</taxon>
        <taxon>Moraxellaceae</taxon>
        <taxon>Acinetobacter</taxon>
    </lineage>
</organism>
<dbReference type="RefSeq" id="WP_171502984.1">
    <property type="nucleotide sequence ID" value="NZ_QUST01000164.1"/>
</dbReference>
<evidence type="ECO:0000259" key="2">
    <source>
        <dbReference type="PROSITE" id="PS50966"/>
    </source>
</evidence>
<sequence>MSSLINFLSRFSTATLQRSLSYAKHIDRETIEFFEDKDGVTMYAQIEGTDYYDTAITYNPQKDRLIDDDCTCPVGYNCKHAAALAR</sequence>
<proteinExistence type="predicted"/>